<sequence>MAEGLIGNDPDAMNKLAAQMKTAAETIRNAVSGLDGQVNGVAWNGPDARQFKGTDWPASSKRLIAIATDLDTTSTVITKQASDQVATSAN</sequence>
<dbReference type="SUPFAM" id="SSF140453">
    <property type="entry name" value="EsxAB dimer-like"/>
    <property type="match status" value="1"/>
</dbReference>
<organism evidence="1 2">
    <name type="scientific">Arthrobacter russicus</name>
    <dbReference type="NCBI Taxonomy" id="172040"/>
    <lineage>
        <taxon>Bacteria</taxon>
        <taxon>Bacillati</taxon>
        <taxon>Actinomycetota</taxon>
        <taxon>Actinomycetes</taxon>
        <taxon>Micrococcales</taxon>
        <taxon>Micrococcaceae</taxon>
        <taxon>Arthrobacter</taxon>
    </lineage>
</organism>
<dbReference type="Gene3D" id="1.10.287.1060">
    <property type="entry name" value="ESAT-6-like"/>
    <property type="match status" value="1"/>
</dbReference>
<comment type="caution">
    <text evidence="1">The sequence shown here is derived from an EMBL/GenBank/DDBJ whole genome shotgun (WGS) entry which is preliminary data.</text>
</comment>
<keyword evidence="2" id="KW-1185">Reference proteome</keyword>
<proteinExistence type="predicted"/>
<gene>
    <name evidence="1" type="ORF">JOE69_001212</name>
</gene>
<name>A0ABU1J978_9MICC</name>
<dbReference type="EMBL" id="JAVDQF010000001">
    <property type="protein sequence ID" value="MDR6268974.1"/>
    <property type="molecule type" value="Genomic_DNA"/>
</dbReference>
<dbReference type="RefSeq" id="WP_296363979.1">
    <property type="nucleotide sequence ID" value="NZ_BAAAHY010000001.1"/>
</dbReference>
<reference evidence="1 2" key="1">
    <citation type="submission" date="2023-07" db="EMBL/GenBank/DDBJ databases">
        <title>Sequencing the genomes of 1000 actinobacteria strains.</title>
        <authorList>
            <person name="Klenk H.-P."/>
        </authorList>
    </citation>
    <scope>NUCLEOTIDE SEQUENCE [LARGE SCALE GENOMIC DNA]</scope>
    <source>
        <strain evidence="1 2">DSM 14555</strain>
    </source>
</reference>
<evidence type="ECO:0000313" key="1">
    <source>
        <dbReference type="EMBL" id="MDR6268974.1"/>
    </source>
</evidence>
<dbReference type="Proteomes" id="UP001185069">
    <property type="component" value="Unassembled WGS sequence"/>
</dbReference>
<evidence type="ECO:0000313" key="2">
    <source>
        <dbReference type="Proteomes" id="UP001185069"/>
    </source>
</evidence>
<accession>A0ABU1J978</accession>
<dbReference type="InterPro" id="IPR036689">
    <property type="entry name" value="ESAT-6-like_sf"/>
</dbReference>
<protein>
    <submittedName>
        <fullName evidence="1">Uncharacterized protein YukE</fullName>
    </submittedName>
</protein>